<evidence type="ECO:0000313" key="5">
    <source>
        <dbReference type="Proteomes" id="UP000676409"/>
    </source>
</evidence>
<keyword evidence="5" id="KW-1185">Reference proteome</keyword>
<dbReference type="FunFam" id="3.30.420.10:FF:000045">
    <property type="entry name" value="3'-5' exonuclease DinG"/>
    <property type="match status" value="1"/>
</dbReference>
<evidence type="ECO:0000259" key="3">
    <source>
        <dbReference type="SMART" id="SM00479"/>
    </source>
</evidence>
<dbReference type="GO" id="GO:0005829">
    <property type="term" value="C:cytosol"/>
    <property type="evidence" value="ECO:0007669"/>
    <property type="project" value="TreeGrafter"/>
</dbReference>
<dbReference type="CDD" id="cd06127">
    <property type="entry name" value="DEDDh"/>
    <property type="match status" value="1"/>
</dbReference>
<evidence type="ECO:0000256" key="2">
    <source>
        <dbReference type="ARBA" id="ARBA00026073"/>
    </source>
</evidence>
<feature type="domain" description="Exonuclease" evidence="3">
    <location>
        <begin position="48"/>
        <end position="213"/>
    </location>
</feature>
<dbReference type="InterPro" id="IPR036397">
    <property type="entry name" value="RNaseH_sf"/>
</dbReference>
<dbReference type="RefSeq" id="WP_211941044.1">
    <property type="nucleotide sequence ID" value="NZ_CP073079.1"/>
</dbReference>
<proteinExistence type="predicted"/>
<dbReference type="AlphaFoldDB" id="A0A975G5K5"/>
<dbReference type="GO" id="GO:0008408">
    <property type="term" value="F:3'-5' exonuclease activity"/>
    <property type="evidence" value="ECO:0007669"/>
    <property type="project" value="TreeGrafter"/>
</dbReference>
<sequence length="303" mass="33710">MHVEPNSQETADLEALAAKLEATGTYRVLRKLAPRPTIEPPAGVKVRQGLFVDTETTGLDPARDEIIELAMAPFTYGLDGEIYAVGEPFQQLREPSKPIPAEITAITGISDAMVAGQNIDPAAVTRFAAPASLVVAHNAAFDRKFLERFCETFNTKPWACSMSEIDWAAEGYEGTKLAYLAGGAGFFYERHRATHDCMAAIELLARVHPRSGRTGLAQLLERARTPSYRIWAENSPFDLKDILKARGYRWNGEGSGLPRAWFIDVAEDAREAEIAFLKTEIYSRDIELLVRRVDAYDRFSDRI</sequence>
<comment type="function">
    <text evidence="1">DNA polymerase III is a complex, multichain enzyme responsible for most of the replicative synthesis in bacteria. The epsilon subunit contain the editing function and is a proofreading 3'-5' exonuclease.</text>
</comment>
<keyword evidence="4" id="KW-0614">Plasmid</keyword>
<name>A0A975G5K5_9CAUL</name>
<keyword evidence="4" id="KW-0269">Exonuclease</keyword>
<dbReference type="GO" id="GO:0045004">
    <property type="term" value="P:DNA replication proofreading"/>
    <property type="evidence" value="ECO:0007669"/>
    <property type="project" value="TreeGrafter"/>
</dbReference>
<dbReference type="NCBIfam" id="NF006615">
    <property type="entry name" value="PRK09182.1"/>
    <property type="match status" value="1"/>
</dbReference>
<dbReference type="InterPro" id="IPR013520">
    <property type="entry name" value="Ribonucl_H"/>
</dbReference>
<protein>
    <submittedName>
        <fullName evidence="4">3'-5' exonuclease</fullName>
    </submittedName>
</protein>
<dbReference type="Gene3D" id="3.30.420.10">
    <property type="entry name" value="Ribonuclease H-like superfamily/Ribonuclease H"/>
    <property type="match status" value="1"/>
</dbReference>
<dbReference type="Pfam" id="PF00929">
    <property type="entry name" value="RNase_T"/>
    <property type="match status" value="1"/>
</dbReference>
<dbReference type="PANTHER" id="PTHR30231">
    <property type="entry name" value="DNA POLYMERASE III SUBUNIT EPSILON"/>
    <property type="match status" value="1"/>
</dbReference>
<dbReference type="InterPro" id="IPR012337">
    <property type="entry name" value="RNaseH-like_sf"/>
</dbReference>
<dbReference type="SMART" id="SM00479">
    <property type="entry name" value="EXOIII"/>
    <property type="match status" value="1"/>
</dbReference>
<gene>
    <name evidence="4" type="ORF">KCG34_25380</name>
</gene>
<geneLocation type="plasmid" evidence="4 5">
    <name>unnamed</name>
</geneLocation>
<accession>A0A975G5K5</accession>
<keyword evidence="4" id="KW-0540">Nuclease</keyword>
<reference evidence="4" key="1">
    <citation type="submission" date="2021-04" db="EMBL/GenBank/DDBJ databases">
        <title>The complete genome sequence of Caulobacter sp. S6.</title>
        <authorList>
            <person name="Tang Y."/>
            <person name="Ouyang W."/>
            <person name="Liu Q."/>
            <person name="Huang B."/>
            <person name="Guo Z."/>
            <person name="Lei P."/>
        </authorList>
    </citation>
    <scope>NUCLEOTIDE SEQUENCE</scope>
    <source>
        <strain evidence="4">S6</strain>
        <plasmid evidence="4">unnamed</plasmid>
    </source>
</reference>
<dbReference type="EMBL" id="CP073079">
    <property type="protein sequence ID" value="QUD90998.1"/>
    <property type="molecule type" value="Genomic_DNA"/>
</dbReference>
<dbReference type="GO" id="GO:0003676">
    <property type="term" value="F:nucleic acid binding"/>
    <property type="evidence" value="ECO:0007669"/>
    <property type="project" value="InterPro"/>
</dbReference>
<dbReference type="Proteomes" id="UP000676409">
    <property type="component" value="Plasmid unnamed"/>
</dbReference>
<comment type="subunit">
    <text evidence="2">DNA polymerase III contains a core (composed of alpha, epsilon and theta chains) that associates with a tau subunit. This core dimerizes to form the POLIII' complex. PolIII' associates with the gamma complex (composed of gamma, delta, delta', psi and chi chains) and with the beta chain to form the complete DNA polymerase III complex.</text>
</comment>
<evidence type="ECO:0000313" key="4">
    <source>
        <dbReference type="EMBL" id="QUD90998.1"/>
    </source>
</evidence>
<organism evidence="4 5">
    <name type="scientific">Phenylobacterium montanum</name>
    <dbReference type="NCBI Taxonomy" id="2823693"/>
    <lineage>
        <taxon>Bacteria</taxon>
        <taxon>Pseudomonadati</taxon>
        <taxon>Pseudomonadota</taxon>
        <taxon>Alphaproteobacteria</taxon>
        <taxon>Caulobacterales</taxon>
        <taxon>Caulobacteraceae</taxon>
        <taxon>Phenylobacterium</taxon>
    </lineage>
</organism>
<dbReference type="KEGG" id="caul:KCG34_25380"/>
<dbReference type="PANTHER" id="PTHR30231:SF37">
    <property type="entry name" value="EXODEOXYRIBONUCLEASE 10"/>
    <property type="match status" value="1"/>
</dbReference>
<evidence type="ECO:0000256" key="1">
    <source>
        <dbReference type="ARBA" id="ARBA00025483"/>
    </source>
</evidence>
<keyword evidence="4" id="KW-0378">Hydrolase</keyword>
<dbReference type="SUPFAM" id="SSF53098">
    <property type="entry name" value="Ribonuclease H-like"/>
    <property type="match status" value="1"/>
</dbReference>